<feature type="transmembrane region" description="Helical" evidence="1">
    <location>
        <begin position="7"/>
        <end position="30"/>
    </location>
</feature>
<evidence type="ECO:0000313" key="3">
    <source>
        <dbReference type="Proteomes" id="UP000191153"/>
    </source>
</evidence>
<dbReference type="OrthoDB" id="9780267at2"/>
<dbReference type="InterPro" id="IPR007462">
    <property type="entry name" value="COV1-like"/>
</dbReference>
<dbReference type="Pfam" id="PF04367">
    <property type="entry name" value="DUF502"/>
    <property type="match status" value="1"/>
</dbReference>
<feature type="transmembrane region" description="Helical" evidence="1">
    <location>
        <begin position="65"/>
        <end position="90"/>
    </location>
</feature>
<reference evidence="2 3" key="1">
    <citation type="submission" date="2017-02" db="EMBL/GenBank/DDBJ databases">
        <authorList>
            <person name="Peterson S.W."/>
        </authorList>
    </citation>
    <scope>NUCLEOTIDE SEQUENCE [LARGE SCALE GENOMIC DNA]</scope>
    <source>
        <strain evidence="2 3">ATCC 700028</strain>
    </source>
</reference>
<accession>A0A1T4JZA8</accession>
<evidence type="ECO:0000313" key="2">
    <source>
        <dbReference type="EMBL" id="SJZ35387.1"/>
    </source>
</evidence>
<name>A0A1T4JZA8_9FUSO</name>
<protein>
    <submittedName>
        <fullName evidence="2">Uncharacterized membrane protein</fullName>
    </submittedName>
</protein>
<keyword evidence="1" id="KW-1133">Transmembrane helix</keyword>
<keyword evidence="3" id="KW-1185">Reference proteome</keyword>
<organism evidence="2 3">
    <name type="scientific">Cetobacterium ceti</name>
    <dbReference type="NCBI Taxonomy" id="180163"/>
    <lineage>
        <taxon>Bacteria</taxon>
        <taxon>Fusobacteriati</taxon>
        <taxon>Fusobacteriota</taxon>
        <taxon>Fusobacteriia</taxon>
        <taxon>Fusobacteriales</taxon>
        <taxon>Fusobacteriaceae</taxon>
        <taxon>Cetobacterium</taxon>
    </lineage>
</organism>
<sequence length="216" mass="24702">MGKRIKSYFYGGLISLLPVILTLYIFGWIFNLFISLLKNSFVTTSIRDMFLYFGKTHDLVHYVDWIIYILSALTMIILITLVGYTMRIILFAKIAQFLKTLFTRIPLVKHIYSTISQIVSMFSSDKGKTYQRVVLLEYPRKGVYSLGFLTSETNPLIGEVCKIKDVYNVFIPTSPNPTSGMFVMVPKEEVKLLDMKIDDAIKLIISGGVILPEKRS</sequence>
<evidence type="ECO:0000256" key="1">
    <source>
        <dbReference type="SAM" id="Phobius"/>
    </source>
</evidence>
<keyword evidence="1" id="KW-0812">Transmembrane</keyword>
<keyword evidence="1" id="KW-0472">Membrane</keyword>
<dbReference type="STRING" id="180163.SAMN02745174_00193"/>
<dbReference type="AlphaFoldDB" id="A0A1T4JZA8"/>
<dbReference type="Proteomes" id="UP000191153">
    <property type="component" value="Unassembled WGS sequence"/>
</dbReference>
<gene>
    <name evidence="2" type="ORF">SAMN02745174_00193</name>
</gene>
<dbReference type="PANTHER" id="PTHR31876">
    <property type="entry name" value="COV-LIKE PROTEIN 1"/>
    <property type="match status" value="1"/>
</dbReference>
<dbReference type="PANTHER" id="PTHR31876:SF26">
    <property type="entry name" value="PROTEIN LIKE COV 2"/>
    <property type="match status" value="1"/>
</dbReference>
<dbReference type="RefSeq" id="WP_078692741.1">
    <property type="nucleotide sequence ID" value="NZ_FUWX01000004.1"/>
</dbReference>
<dbReference type="EMBL" id="FUWX01000004">
    <property type="protein sequence ID" value="SJZ35387.1"/>
    <property type="molecule type" value="Genomic_DNA"/>
</dbReference>
<proteinExistence type="predicted"/>